<feature type="transmembrane region" description="Helical" evidence="7">
    <location>
        <begin position="593"/>
        <end position="614"/>
    </location>
</feature>
<feature type="domain" description="Membrane transport protein MMPL" evidence="8">
    <location>
        <begin position="391"/>
        <end position="702"/>
    </location>
</feature>
<evidence type="ECO:0000256" key="4">
    <source>
        <dbReference type="ARBA" id="ARBA00022692"/>
    </source>
</evidence>
<comment type="similarity">
    <text evidence="2">Belongs to the resistance-nodulation-cell division (RND) (TC 2.A.6) family. MmpL subfamily.</text>
</comment>
<feature type="transmembrane region" description="Helical" evidence="7">
    <location>
        <begin position="555"/>
        <end position="573"/>
    </location>
</feature>
<evidence type="ECO:0000259" key="8">
    <source>
        <dbReference type="Pfam" id="PF03176"/>
    </source>
</evidence>
<dbReference type="EMBL" id="JBHSNS010000001">
    <property type="protein sequence ID" value="MFC5728261.1"/>
    <property type="molecule type" value="Genomic_DNA"/>
</dbReference>
<dbReference type="Pfam" id="PF03176">
    <property type="entry name" value="MMPL"/>
    <property type="match status" value="2"/>
</dbReference>
<evidence type="ECO:0000256" key="2">
    <source>
        <dbReference type="ARBA" id="ARBA00010157"/>
    </source>
</evidence>
<evidence type="ECO:0000256" key="6">
    <source>
        <dbReference type="ARBA" id="ARBA00023136"/>
    </source>
</evidence>
<dbReference type="RefSeq" id="WP_136433180.1">
    <property type="nucleotide sequence ID" value="NZ_JBHSNS010000001.1"/>
</dbReference>
<dbReference type="PANTHER" id="PTHR33406">
    <property type="entry name" value="MEMBRANE PROTEIN MJ1562-RELATED"/>
    <property type="match status" value="1"/>
</dbReference>
<gene>
    <name evidence="9" type="ORF">ACFPQB_04985</name>
</gene>
<feature type="transmembrane region" description="Helical" evidence="7">
    <location>
        <begin position="529"/>
        <end position="548"/>
    </location>
</feature>
<dbReference type="Proteomes" id="UP001596072">
    <property type="component" value="Unassembled WGS sequence"/>
</dbReference>
<evidence type="ECO:0000313" key="10">
    <source>
        <dbReference type="Proteomes" id="UP001596072"/>
    </source>
</evidence>
<protein>
    <submittedName>
        <fullName evidence="9">MMPL family transporter</fullName>
    </submittedName>
</protein>
<evidence type="ECO:0000256" key="7">
    <source>
        <dbReference type="SAM" id="Phobius"/>
    </source>
</evidence>
<accession>A0ABW0ZBP8</accession>
<evidence type="ECO:0000256" key="3">
    <source>
        <dbReference type="ARBA" id="ARBA00022475"/>
    </source>
</evidence>
<evidence type="ECO:0000256" key="1">
    <source>
        <dbReference type="ARBA" id="ARBA00004651"/>
    </source>
</evidence>
<dbReference type="InterPro" id="IPR050545">
    <property type="entry name" value="Mycobact_MmpL"/>
</dbReference>
<dbReference type="SUPFAM" id="SSF82866">
    <property type="entry name" value="Multidrug efflux transporter AcrB transmembrane domain"/>
    <property type="match status" value="2"/>
</dbReference>
<feature type="transmembrane region" description="Helical" evidence="7">
    <location>
        <begin position="182"/>
        <end position="212"/>
    </location>
</feature>
<feature type="transmembrane region" description="Helical" evidence="7">
    <location>
        <begin position="276"/>
        <end position="297"/>
    </location>
</feature>
<feature type="transmembrane region" description="Helical" evidence="7">
    <location>
        <begin position="12"/>
        <end position="32"/>
    </location>
</feature>
<proteinExistence type="inferred from homology"/>
<keyword evidence="3" id="KW-1003">Cell membrane</keyword>
<feature type="transmembrane region" description="Helical" evidence="7">
    <location>
        <begin position="640"/>
        <end position="666"/>
    </location>
</feature>
<feature type="transmembrane region" description="Helical" evidence="7">
    <location>
        <begin position="672"/>
        <end position="693"/>
    </location>
</feature>
<keyword evidence="6 7" id="KW-0472">Membrane</keyword>
<feature type="transmembrane region" description="Helical" evidence="7">
    <location>
        <begin position="303"/>
        <end position="327"/>
    </location>
</feature>
<dbReference type="Gene3D" id="1.20.1640.10">
    <property type="entry name" value="Multidrug efflux transporter AcrB transmembrane domain"/>
    <property type="match status" value="2"/>
</dbReference>
<feature type="transmembrane region" description="Helical" evidence="7">
    <location>
        <begin position="362"/>
        <end position="382"/>
    </location>
</feature>
<dbReference type="PANTHER" id="PTHR33406:SF11">
    <property type="entry name" value="MEMBRANE PROTEIN SCO6666-RELATED"/>
    <property type="match status" value="1"/>
</dbReference>
<keyword evidence="4 7" id="KW-0812">Transmembrane</keyword>
<organism evidence="9 10">
    <name type="scientific">Nocardioides vastitatis</name>
    <dbReference type="NCBI Taxonomy" id="2568655"/>
    <lineage>
        <taxon>Bacteria</taxon>
        <taxon>Bacillati</taxon>
        <taxon>Actinomycetota</taxon>
        <taxon>Actinomycetes</taxon>
        <taxon>Propionibacteriales</taxon>
        <taxon>Nocardioidaceae</taxon>
        <taxon>Nocardioides</taxon>
    </lineage>
</organism>
<sequence>MFGWIGVLVTRRARWVLGFGMVAVVFAAYLGLSAFGKLQSEGFDDPESESSRAAVVLAEHFDGSADYLFVVSAEGGDVDRPSAVAAGWALTERLRADARLSEVRSYFDSQAPPMRSADGAHALITASIAQGEEADPAAVLDEYVGDDGAITVQVGGREAVGEEIGGQIGSDLALAESIAIPLILVLLVLAFGNVVGALVTLGVGMLAILGTFAELSVLGSMTDVSIYAVNLTTGLGLGLAVDYGLLMVARVREERAAGRSHDAAVQRAVETAGRTIFFSATTVAVALAALLVFPMYFLRSFAYAGIGVMLITAFSAIVVLPAGLTLLGGRIDAWRVPGVRGIRGDEAPAWARLARFVARRPVVSALPVLAGLLVMAVPLVGIEFGTPDDRVLPTSASSRQAGDLLREEFAGDGTTPIEVVTTDAVADADVASYAGELSELAGVERVDTRVGSFVDGTLAAGLPATVAPGDGAERLAVVTDLDTRSIAARDLVAQVRAIPGPAGTEALVGGATAELTDQMTAITDRLPLVLGWLALSTLVILFLFTGSVVQPVRALALNAVGLAATLGAMVWVFQDGHLSNALGFTPQPMDSSMMVLLFCVAFGLSMDYEVFVLGRIKEMRDAGLDNEQAMIRGLAHTGRIVSTAAALIAISFFAFLVSSVSFIQFFGLGTGLAILIDATLVRGVLLPAGVRLLGERAWWAPRPLRALHRRFGLAEAPAATAAEVEPAPVG</sequence>
<comment type="caution">
    <text evidence="9">The sequence shown here is derived from an EMBL/GenBank/DDBJ whole genome shotgun (WGS) entry which is preliminary data.</text>
</comment>
<evidence type="ECO:0000256" key="5">
    <source>
        <dbReference type="ARBA" id="ARBA00022989"/>
    </source>
</evidence>
<reference evidence="10" key="1">
    <citation type="journal article" date="2019" name="Int. J. Syst. Evol. Microbiol.">
        <title>The Global Catalogue of Microorganisms (GCM) 10K type strain sequencing project: providing services to taxonomists for standard genome sequencing and annotation.</title>
        <authorList>
            <consortium name="The Broad Institute Genomics Platform"/>
            <consortium name="The Broad Institute Genome Sequencing Center for Infectious Disease"/>
            <person name="Wu L."/>
            <person name="Ma J."/>
        </authorList>
    </citation>
    <scope>NUCLEOTIDE SEQUENCE [LARGE SCALE GENOMIC DNA]</scope>
    <source>
        <strain evidence="10">YIM 94188</strain>
    </source>
</reference>
<evidence type="ECO:0000313" key="9">
    <source>
        <dbReference type="EMBL" id="MFC5728261.1"/>
    </source>
</evidence>
<feature type="transmembrane region" description="Helical" evidence="7">
    <location>
        <begin position="224"/>
        <end position="249"/>
    </location>
</feature>
<dbReference type="InterPro" id="IPR004869">
    <property type="entry name" value="MMPL_dom"/>
</dbReference>
<feature type="domain" description="Membrane transport protein MMPL" evidence="8">
    <location>
        <begin position="45"/>
        <end position="362"/>
    </location>
</feature>
<comment type="subcellular location">
    <subcellularLocation>
        <location evidence="1">Cell membrane</location>
        <topology evidence="1">Multi-pass membrane protein</topology>
    </subcellularLocation>
</comment>
<name>A0ABW0ZBP8_9ACTN</name>
<keyword evidence="5 7" id="KW-1133">Transmembrane helix</keyword>
<keyword evidence="10" id="KW-1185">Reference proteome</keyword>